<dbReference type="SFLD" id="SFLDF00002">
    <property type="entry name" value="enolase"/>
    <property type="match status" value="1"/>
</dbReference>
<keyword evidence="5 12" id="KW-0963">Cytoplasm</keyword>
<feature type="binding site" evidence="12 15">
    <location>
        <position position="312"/>
    </location>
    <ligand>
        <name>Mg(2+)</name>
        <dbReference type="ChEBI" id="CHEBI:18420"/>
    </ligand>
</feature>
<dbReference type="EMBL" id="WUWG01000005">
    <property type="protein sequence ID" value="MXU66155.1"/>
    <property type="molecule type" value="Genomic_DNA"/>
</dbReference>
<keyword evidence="8 12" id="KW-0460">Magnesium</keyword>
<proteinExistence type="inferred from homology"/>
<comment type="similarity">
    <text evidence="2 12">Belongs to the enolase family.</text>
</comment>
<protein>
    <recommendedName>
        <fullName evidence="4 12">Enolase</fullName>
        <ecNumber evidence="3 12">4.2.1.11</ecNumber>
    </recommendedName>
    <alternativeName>
        <fullName evidence="12">2-phospho-D-glycerate hydro-lyase</fullName>
    </alternativeName>
    <alternativeName>
        <fullName evidence="12">2-phosphoglycerate dehydratase</fullName>
    </alternativeName>
</protein>
<evidence type="ECO:0000256" key="13">
    <source>
        <dbReference type="PIRSR" id="PIRSR001400-1"/>
    </source>
</evidence>
<feature type="binding site" evidence="12">
    <location>
        <position position="388"/>
    </location>
    <ligand>
        <name>(2R)-2-phosphoglycerate</name>
        <dbReference type="ChEBI" id="CHEBI:58289"/>
    </ligand>
</feature>
<dbReference type="FunFam" id="3.30.390.10:FF:000001">
    <property type="entry name" value="Enolase"/>
    <property type="match status" value="1"/>
</dbReference>
<evidence type="ECO:0000256" key="2">
    <source>
        <dbReference type="ARBA" id="ARBA00009604"/>
    </source>
</evidence>
<keyword evidence="10 12" id="KW-0456">Lyase</keyword>
<gene>
    <name evidence="12" type="primary">eno</name>
    <name evidence="18" type="ORF">GSH16_11920</name>
</gene>
<feature type="binding site" evidence="12">
    <location>
        <position position="366"/>
    </location>
    <ligand>
        <name>(2R)-2-phosphoglycerate</name>
        <dbReference type="ChEBI" id="CHEBI:58289"/>
    </ligand>
</feature>
<dbReference type="GO" id="GO:0000015">
    <property type="term" value="C:phosphopyruvate hydratase complex"/>
    <property type="evidence" value="ECO:0007669"/>
    <property type="project" value="InterPro"/>
</dbReference>
<dbReference type="Pfam" id="PF00113">
    <property type="entry name" value="Enolase_C"/>
    <property type="match status" value="1"/>
</dbReference>
<evidence type="ECO:0000256" key="6">
    <source>
        <dbReference type="ARBA" id="ARBA00022525"/>
    </source>
</evidence>
<evidence type="ECO:0000259" key="16">
    <source>
        <dbReference type="SMART" id="SM01192"/>
    </source>
</evidence>
<dbReference type="InterPro" id="IPR029017">
    <property type="entry name" value="Enolase-like_N"/>
</dbReference>
<evidence type="ECO:0000313" key="18">
    <source>
        <dbReference type="EMBL" id="MXU66155.1"/>
    </source>
</evidence>
<name>A0A6B0TWN9_9RHOB</name>
<dbReference type="AlphaFoldDB" id="A0A6B0TWN9"/>
<feature type="binding site" evidence="12">
    <location>
        <position position="337"/>
    </location>
    <ligand>
        <name>(2R)-2-phosphoglycerate</name>
        <dbReference type="ChEBI" id="CHEBI:58289"/>
    </ligand>
</feature>
<organism evidence="18 19">
    <name type="scientific">Oceanomicrobium pacificus</name>
    <dbReference type="NCBI Taxonomy" id="2692916"/>
    <lineage>
        <taxon>Bacteria</taxon>
        <taxon>Pseudomonadati</taxon>
        <taxon>Pseudomonadota</taxon>
        <taxon>Alphaproteobacteria</taxon>
        <taxon>Rhodobacterales</taxon>
        <taxon>Paracoccaceae</taxon>
        <taxon>Oceanomicrobium</taxon>
    </lineage>
</organism>
<feature type="binding site" evidence="12 15">
    <location>
        <position position="242"/>
    </location>
    <ligand>
        <name>Mg(2+)</name>
        <dbReference type="ChEBI" id="CHEBI:18420"/>
    </ligand>
</feature>
<evidence type="ECO:0000256" key="10">
    <source>
        <dbReference type="ARBA" id="ARBA00023239"/>
    </source>
</evidence>
<feature type="binding site" evidence="12">
    <location>
        <position position="367"/>
    </location>
    <ligand>
        <name>(2R)-2-phosphoglycerate</name>
        <dbReference type="ChEBI" id="CHEBI:58289"/>
    </ligand>
</feature>
<feature type="binding site" evidence="14">
    <location>
        <begin position="364"/>
        <end position="367"/>
    </location>
    <ligand>
        <name>substrate</name>
    </ligand>
</feature>
<evidence type="ECO:0000256" key="12">
    <source>
        <dbReference type="HAMAP-Rule" id="MF_00318"/>
    </source>
</evidence>
<dbReference type="Gene3D" id="3.30.390.10">
    <property type="entry name" value="Enolase-like, N-terminal domain"/>
    <property type="match status" value="1"/>
</dbReference>
<dbReference type="GO" id="GO:0004634">
    <property type="term" value="F:phosphopyruvate hydratase activity"/>
    <property type="evidence" value="ECO:0007669"/>
    <property type="project" value="UniProtKB-UniRule"/>
</dbReference>
<comment type="catalytic activity">
    <reaction evidence="12">
        <text>(2R)-2-phosphoglycerate = phosphoenolpyruvate + H2O</text>
        <dbReference type="Rhea" id="RHEA:10164"/>
        <dbReference type="ChEBI" id="CHEBI:15377"/>
        <dbReference type="ChEBI" id="CHEBI:58289"/>
        <dbReference type="ChEBI" id="CHEBI:58702"/>
        <dbReference type="EC" id="4.2.1.11"/>
    </reaction>
</comment>
<dbReference type="SUPFAM" id="SSF51604">
    <property type="entry name" value="Enolase C-terminal domain-like"/>
    <property type="match status" value="1"/>
</dbReference>
<dbReference type="PIRSF" id="PIRSF001400">
    <property type="entry name" value="Enolase"/>
    <property type="match status" value="1"/>
</dbReference>
<dbReference type="GO" id="GO:0005576">
    <property type="term" value="C:extracellular region"/>
    <property type="evidence" value="ECO:0007669"/>
    <property type="project" value="UniProtKB-SubCell"/>
</dbReference>
<feature type="binding site" evidence="14">
    <location>
        <position position="155"/>
    </location>
    <ligand>
        <name>substrate</name>
    </ligand>
</feature>
<evidence type="ECO:0000259" key="17">
    <source>
        <dbReference type="SMART" id="SM01193"/>
    </source>
</evidence>
<dbReference type="UniPathway" id="UPA00109">
    <property type="reaction ID" value="UER00187"/>
</dbReference>
<evidence type="ECO:0000256" key="5">
    <source>
        <dbReference type="ARBA" id="ARBA00022490"/>
    </source>
</evidence>
<dbReference type="SMART" id="SM01193">
    <property type="entry name" value="Enolase_N"/>
    <property type="match status" value="1"/>
</dbReference>
<evidence type="ECO:0000256" key="7">
    <source>
        <dbReference type="ARBA" id="ARBA00022723"/>
    </source>
</evidence>
<keyword evidence="19" id="KW-1185">Reference proteome</keyword>
<dbReference type="RefSeq" id="WP_160855393.1">
    <property type="nucleotide sequence ID" value="NZ_WUWG01000005.1"/>
</dbReference>
<keyword evidence="7 12" id="KW-0479">Metal-binding</keyword>
<dbReference type="Proteomes" id="UP000436016">
    <property type="component" value="Unassembled WGS sequence"/>
</dbReference>
<dbReference type="Gene3D" id="3.20.20.120">
    <property type="entry name" value="Enolase-like C-terminal domain"/>
    <property type="match status" value="1"/>
</dbReference>
<dbReference type="PANTHER" id="PTHR11902:SF1">
    <property type="entry name" value="ENOLASE"/>
    <property type="match status" value="1"/>
</dbReference>
<comment type="function">
    <text evidence="11 12">Catalyzes the reversible conversion of 2-phosphoglycerate (2-PG) into phosphoenolpyruvate (PEP). It is essential for the degradation of carbohydrates via glycolysis.</text>
</comment>
<dbReference type="HAMAP" id="MF_00318">
    <property type="entry name" value="Enolase"/>
    <property type="match status" value="1"/>
</dbReference>
<feature type="binding site" evidence="12 15">
    <location>
        <position position="285"/>
    </location>
    <ligand>
        <name>Mg(2+)</name>
        <dbReference type="ChEBI" id="CHEBI:18420"/>
    </ligand>
</feature>
<comment type="subcellular location">
    <subcellularLocation>
        <location evidence="12">Cytoplasm</location>
    </subcellularLocation>
    <subcellularLocation>
        <location evidence="12">Secreted</location>
    </subcellularLocation>
    <subcellularLocation>
        <location evidence="12">Cell surface</location>
    </subcellularLocation>
    <text evidence="12">Fractions of enolase are present in both the cytoplasm and on the cell surface.</text>
</comment>
<dbReference type="Pfam" id="PF03952">
    <property type="entry name" value="Enolase_N"/>
    <property type="match status" value="1"/>
</dbReference>
<dbReference type="InterPro" id="IPR020809">
    <property type="entry name" value="Enolase_CS"/>
</dbReference>
<dbReference type="GO" id="GO:0009986">
    <property type="term" value="C:cell surface"/>
    <property type="evidence" value="ECO:0007669"/>
    <property type="project" value="UniProtKB-SubCell"/>
</dbReference>
<dbReference type="EC" id="4.2.1.11" evidence="3 12"/>
<dbReference type="FunFam" id="3.20.20.120:FF:000001">
    <property type="entry name" value="Enolase"/>
    <property type="match status" value="1"/>
</dbReference>
<feature type="binding site" evidence="14">
    <location>
        <position position="164"/>
    </location>
    <ligand>
        <name>substrate</name>
    </ligand>
</feature>
<dbReference type="SFLD" id="SFLDG00178">
    <property type="entry name" value="enolase"/>
    <property type="match status" value="1"/>
</dbReference>
<feature type="binding site" evidence="14">
    <location>
        <position position="312"/>
    </location>
    <ligand>
        <name>substrate</name>
    </ligand>
</feature>
<dbReference type="NCBIfam" id="TIGR01060">
    <property type="entry name" value="eno"/>
    <property type="match status" value="1"/>
</dbReference>
<comment type="caution">
    <text evidence="18">The sequence shown here is derived from an EMBL/GenBank/DDBJ whole genome shotgun (WGS) entry which is preliminary data.</text>
</comment>
<dbReference type="InterPro" id="IPR020811">
    <property type="entry name" value="Enolase_N"/>
</dbReference>
<dbReference type="InterPro" id="IPR036849">
    <property type="entry name" value="Enolase-like_C_sf"/>
</dbReference>
<comment type="cofactor">
    <cofactor evidence="15">
        <name>Mg(2+)</name>
        <dbReference type="ChEBI" id="CHEBI:18420"/>
    </cofactor>
    <text evidence="15">Mg(2+) is required for catalysis and for stabilizing the dimer.</text>
</comment>
<evidence type="ECO:0000256" key="3">
    <source>
        <dbReference type="ARBA" id="ARBA00012058"/>
    </source>
</evidence>
<dbReference type="SUPFAM" id="SSF54826">
    <property type="entry name" value="Enolase N-terminal domain-like"/>
    <property type="match status" value="1"/>
</dbReference>
<feature type="active site" description="Proton acceptor" evidence="12 13">
    <location>
        <position position="337"/>
    </location>
</feature>
<dbReference type="SMART" id="SM01192">
    <property type="entry name" value="Enolase_C"/>
    <property type="match status" value="1"/>
</dbReference>
<keyword evidence="9 12" id="KW-0324">Glycolysis</keyword>
<sequence length="424" mass="44786">MSAILDITAREILDSRGNPTVEVDVTLEDGSLGRAAVPSGASTGAHEAVELRDGDKSRYGGKGVLDAVAAVNGEIFQELAGADATDQIGIDGTMIELDGTPNKGRLGANAILGVSLACAKAAADHLGLPLYRYVGGTSARTLPVPMMNIINGGEHADNPIDIQEFMIMPVAAETMRDAVRMGSEVFHTLKKELSAAGHNTGIGDEGGFAPGLSSTRDALDFILKSIEKAGYKPGEEIYLALDCAATEYYRDGAYDMKGEGKKLSAEENADYLAALVDAYPIISIEDGMAEDDWDGWKLLTDKIGDRCQLVGDDLFVTNTERLARGIDAGTGNSLLVKVNQIGSLTETLAAVDMAHRAGFTAVMSHRSGETEDATIADLAVATNCGQIKTGSLARSDRLAKYNQLIRIEEELGVTGLYAGRSILR</sequence>
<feature type="binding site" evidence="14">
    <location>
        <position position="388"/>
    </location>
    <ligand>
        <name>substrate</name>
    </ligand>
</feature>
<dbReference type="InterPro" id="IPR000941">
    <property type="entry name" value="Enolase"/>
</dbReference>
<dbReference type="GO" id="GO:0000287">
    <property type="term" value="F:magnesium ion binding"/>
    <property type="evidence" value="ECO:0007669"/>
    <property type="project" value="UniProtKB-UniRule"/>
</dbReference>
<feature type="binding site" evidence="14">
    <location>
        <position position="285"/>
    </location>
    <ligand>
        <name>substrate</name>
    </ligand>
</feature>
<dbReference type="PRINTS" id="PR00148">
    <property type="entry name" value="ENOLASE"/>
</dbReference>
<feature type="domain" description="Enolase N-terminal" evidence="17">
    <location>
        <begin position="4"/>
        <end position="134"/>
    </location>
</feature>
<keyword evidence="18" id="KW-0670">Pyruvate</keyword>
<evidence type="ECO:0000256" key="15">
    <source>
        <dbReference type="PIRSR" id="PIRSR001400-3"/>
    </source>
</evidence>
<feature type="binding site" evidence="12">
    <location>
        <position position="163"/>
    </location>
    <ligand>
        <name>(2R)-2-phosphoglycerate</name>
        <dbReference type="ChEBI" id="CHEBI:58289"/>
    </ligand>
</feature>
<dbReference type="PANTHER" id="PTHR11902">
    <property type="entry name" value="ENOLASE"/>
    <property type="match status" value="1"/>
</dbReference>
<dbReference type="InterPro" id="IPR020810">
    <property type="entry name" value="Enolase_C"/>
</dbReference>
<evidence type="ECO:0000256" key="8">
    <source>
        <dbReference type="ARBA" id="ARBA00022842"/>
    </source>
</evidence>
<evidence type="ECO:0000256" key="9">
    <source>
        <dbReference type="ARBA" id="ARBA00023152"/>
    </source>
</evidence>
<evidence type="ECO:0000256" key="4">
    <source>
        <dbReference type="ARBA" id="ARBA00017068"/>
    </source>
</evidence>
<evidence type="ECO:0000313" key="19">
    <source>
        <dbReference type="Proteomes" id="UP000436016"/>
    </source>
</evidence>
<evidence type="ECO:0000256" key="14">
    <source>
        <dbReference type="PIRSR" id="PIRSR001400-2"/>
    </source>
</evidence>
<dbReference type="PROSITE" id="PS00164">
    <property type="entry name" value="ENOLASE"/>
    <property type="match status" value="1"/>
</dbReference>
<feature type="domain" description="Enolase C-terminal TIM barrel" evidence="16">
    <location>
        <begin position="139"/>
        <end position="424"/>
    </location>
</feature>
<reference evidence="18 19" key="1">
    <citation type="submission" date="2019-12" db="EMBL/GenBank/DDBJ databases">
        <title>Strain KN286 was isolated from seawater, which was collected from Caroline Seamount in the tropical western Pacific.</title>
        <authorList>
            <person name="Wang Q."/>
        </authorList>
    </citation>
    <scope>NUCLEOTIDE SEQUENCE [LARGE SCALE GENOMIC DNA]</scope>
    <source>
        <strain evidence="18 19">KN286</strain>
    </source>
</reference>
<evidence type="ECO:0000256" key="11">
    <source>
        <dbReference type="ARBA" id="ARBA00045763"/>
    </source>
</evidence>
<feature type="active site" description="Proton donor" evidence="12 13">
    <location>
        <position position="205"/>
    </location>
</feature>
<dbReference type="SFLD" id="SFLDS00001">
    <property type="entry name" value="Enolase"/>
    <property type="match status" value="1"/>
</dbReference>
<evidence type="ECO:0000256" key="1">
    <source>
        <dbReference type="ARBA" id="ARBA00005031"/>
    </source>
</evidence>
<comment type="pathway">
    <text evidence="1 12">Carbohydrate degradation; glycolysis; pyruvate from D-glyceraldehyde 3-phosphate: step 4/5.</text>
</comment>
<accession>A0A6B0TWN9</accession>
<keyword evidence="6 12" id="KW-0964">Secreted</keyword>
<comment type="cofactor">
    <cofactor evidence="12">
        <name>Mg(2+)</name>
        <dbReference type="ChEBI" id="CHEBI:18420"/>
    </cofactor>
    <text evidence="12">Binds a second Mg(2+) ion via substrate during catalysis.</text>
</comment>
<dbReference type="GO" id="GO:0006096">
    <property type="term" value="P:glycolytic process"/>
    <property type="evidence" value="ECO:0007669"/>
    <property type="project" value="UniProtKB-UniRule"/>
</dbReference>
<dbReference type="CDD" id="cd03313">
    <property type="entry name" value="enolase"/>
    <property type="match status" value="1"/>
</dbReference>